<name>A0ABW1MJF0_9ACTN</name>
<dbReference type="InterPro" id="IPR006162">
    <property type="entry name" value="Ppantetheine_attach_site"/>
</dbReference>
<dbReference type="EMBL" id="JBHSPX010000004">
    <property type="protein sequence ID" value="MFC6063202.1"/>
    <property type="molecule type" value="Genomic_DNA"/>
</dbReference>
<evidence type="ECO:0000313" key="5">
    <source>
        <dbReference type="EMBL" id="MFC6063202.1"/>
    </source>
</evidence>
<dbReference type="PROSITE" id="PS00455">
    <property type="entry name" value="AMP_BINDING"/>
    <property type="match status" value="1"/>
</dbReference>
<gene>
    <name evidence="5" type="ORF">ACFP4F_11630</name>
</gene>
<evidence type="ECO:0000256" key="3">
    <source>
        <dbReference type="SAM" id="MobiDB-lite"/>
    </source>
</evidence>
<dbReference type="Gene3D" id="1.10.1200.10">
    <property type="entry name" value="ACP-like"/>
    <property type="match status" value="1"/>
</dbReference>
<dbReference type="RefSeq" id="WP_078648703.1">
    <property type="nucleotide sequence ID" value="NZ_JBHSPX010000004.1"/>
</dbReference>
<comment type="caution">
    <text evidence="5">The sequence shown here is derived from an EMBL/GenBank/DDBJ whole genome shotgun (WGS) entry which is preliminary data.</text>
</comment>
<evidence type="ECO:0000259" key="4">
    <source>
        <dbReference type="PROSITE" id="PS50075"/>
    </source>
</evidence>
<dbReference type="InterPro" id="IPR000873">
    <property type="entry name" value="AMP-dep_synth/lig_dom"/>
</dbReference>
<dbReference type="Proteomes" id="UP001596139">
    <property type="component" value="Unassembled WGS sequence"/>
</dbReference>
<keyword evidence="6" id="KW-1185">Reference proteome</keyword>
<evidence type="ECO:0000256" key="1">
    <source>
        <dbReference type="ARBA" id="ARBA00022450"/>
    </source>
</evidence>
<dbReference type="PROSITE" id="PS50075">
    <property type="entry name" value="CARRIER"/>
    <property type="match status" value="1"/>
</dbReference>
<dbReference type="PANTHER" id="PTHR45527:SF1">
    <property type="entry name" value="FATTY ACID SYNTHASE"/>
    <property type="match status" value="1"/>
</dbReference>
<sequence length="620" mass="64075">MGKYAHAAVPRAGTLGVHHLVAAHVGERPDACAVRDARGGPSLTYRQLWEQAGRLAHTLATHGVAPGEPVAVDLERGTALIVALLGVARAGAAYLPLDAQAPAERVATVLADAGVRTVLVDPADGGRAGRTAGVPGVRQVAVERPAPDQQFEVPDVPVDGDSPLYIGYTSGSTGTPKGVVVPHRAVRRLVTDATFCTIAPGDRVGQAANPAFDATTFEVWGALTAGATLVVLPTVVDLAMDRWAALLQDEDITTLFLTTSLFHLVARTRPGALHTLRNLVVGGEQLDLAAVRAVLAAGPPQRLVNGYGPTEATVFATSFDCTDASLAGRDRIPIGRAIQQTTLHVLDAELRPVAPGQPGELCIGGPGVAKGYLGRPERTARAFVPEPGTGTPMYRTGDLVRELPDGELELVGRADRQVKLRGYRIELEEIERAALATGLAEAAFVSKVGEGPAARLAGAFLPSGGRERGGAEELAAALARALPAYMLPGSWAPLASLPLHSTGKADRGRIDAMIEAATAIVEDSATDGAGEAAHSQQPAGPSSGDPVTDALTRIWGEVLGTPATAPDQDFLSLGGNSLLATQAAARIREVLAADVEPYDILLAAGIGELAGRVRESAEAV</sequence>
<dbReference type="Pfam" id="PF00501">
    <property type="entry name" value="AMP-binding"/>
    <property type="match status" value="1"/>
</dbReference>
<accession>A0ABW1MJF0</accession>
<dbReference type="SUPFAM" id="SSF47336">
    <property type="entry name" value="ACP-like"/>
    <property type="match status" value="1"/>
</dbReference>
<evidence type="ECO:0000313" key="6">
    <source>
        <dbReference type="Proteomes" id="UP001596139"/>
    </source>
</evidence>
<evidence type="ECO:0000256" key="2">
    <source>
        <dbReference type="ARBA" id="ARBA00022553"/>
    </source>
</evidence>
<dbReference type="Gene3D" id="3.30.300.30">
    <property type="match status" value="1"/>
</dbReference>
<dbReference type="SUPFAM" id="SSF56801">
    <property type="entry name" value="Acetyl-CoA synthetase-like"/>
    <property type="match status" value="1"/>
</dbReference>
<dbReference type="InterPro" id="IPR010071">
    <property type="entry name" value="AA_adenyl_dom"/>
</dbReference>
<proteinExistence type="predicted"/>
<organism evidence="5 6">
    <name type="scientific">Streptomyces ochraceiscleroticus</name>
    <dbReference type="NCBI Taxonomy" id="47761"/>
    <lineage>
        <taxon>Bacteria</taxon>
        <taxon>Bacillati</taxon>
        <taxon>Actinomycetota</taxon>
        <taxon>Actinomycetes</taxon>
        <taxon>Kitasatosporales</taxon>
        <taxon>Streptomycetaceae</taxon>
        <taxon>Streptomyces</taxon>
    </lineage>
</organism>
<dbReference type="InterPro" id="IPR036736">
    <property type="entry name" value="ACP-like_sf"/>
</dbReference>
<dbReference type="InterPro" id="IPR009081">
    <property type="entry name" value="PP-bd_ACP"/>
</dbReference>
<dbReference type="PANTHER" id="PTHR45527">
    <property type="entry name" value="NONRIBOSOMAL PEPTIDE SYNTHETASE"/>
    <property type="match status" value="1"/>
</dbReference>
<feature type="domain" description="Carrier" evidence="4">
    <location>
        <begin position="542"/>
        <end position="617"/>
    </location>
</feature>
<dbReference type="NCBIfam" id="TIGR01733">
    <property type="entry name" value="AA-adenyl-dom"/>
    <property type="match status" value="1"/>
</dbReference>
<dbReference type="InterPro" id="IPR020845">
    <property type="entry name" value="AMP-binding_CS"/>
</dbReference>
<keyword evidence="2" id="KW-0597">Phosphoprotein</keyword>
<dbReference type="Gene3D" id="2.30.38.10">
    <property type="entry name" value="Luciferase, Domain 3"/>
    <property type="match status" value="1"/>
</dbReference>
<dbReference type="Gene3D" id="3.40.50.980">
    <property type="match status" value="2"/>
</dbReference>
<protein>
    <submittedName>
        <fullName evidence="5">Non-ribosomal peptide synthetase</fullName>
    </submittedName>
</protein>
<dbReference type="PROSITE" id="PS00012">
    <property type="entry name" value="PHOSPHOPANTETHEINE"/>
    <property type="match status" value="1"/>
</dbReference>
<feature type="region of interest" description="Disordered" evidence="3">
    <location>
        <begin position="526"/>
        <end position="547"/>
    </location>
</feature>
<dbReference type="InterPro" id="IPR045851">
    <property type="entry name" value="AMP-bd_C_sf"/>
</dbReference>
<keyword evidence="1" id="KW-0596">Phosphopantetheine</keyword>
<dbReference type="Pfam" id="PF00550">
    <property type="entry name" value="PP-binding"/>
    <property type="match status" value="1"/>
</dbReference>
<reference evidence="6" key="1">
    <citation type="journal article" date="2019" name="Int. J. Syst. Evol. Microbiol.">
        <title>The Global Catalogue of Microorganisms (GCM) 10K type strain sequencing project: providing services to taxonomists for standard genome sequencing and annotation.</title>
        <authorList>
            <consortium name="The Broad Institute Genomics Platform"/>
            <consortium name="The Broad Institute Genome Sequencing Center for Infectious Disease"/>
            <person name="Wu L."/>
            <person name="Ma J."/>
        </authorList>
    </citation>
    <scope>NUCLEOTIDE SEQUENCE [LARGE SCALE GENOMIC DNA]</scope>
    <source>
        <strain evidence="6">CGMCC 1.15180</strain>
    </source>
</reference>